<reference evidence="2" key="1">
    <citation type="submission" date="2024-06" db="EMBL/GenBank/DDBJ databases">
        <authorList>
            <consortium name="consrtm"/>
            <person name="Uemura M."/>
            <person name="Terahara T."/>
        </authorList>
    </citation>
    <scope>NUCLEOTIDE SEQUENCE</scope>
    <source>
        <strain evidence="2">KM77-8</strain>
    </source>
</reference>
<dbReference type="EMBL" id="AP035768">
    <property type="protein sequence ID" value="BFO17897.1"/>
    <property type="molecule type" value="Genomic_DNA"/>
</dbReference>
<sequence>MEAHVVMHRGAFRQVPEGRGGGARVDMRLRRRGCERGSGAAHPGTGRRGRGTVPPLLSGAEAPVSVPAAPSLRRLAAHKK</sequence>
<accession>A0AAT9HKD2</accession>
<feature type="region of interest" description="Disordered" evidence="1">
    <location>
        <begin position="15"/>
        <end position="65"/>
    </location>
</feature>
<dbReference type="AlphaFoldDB" id="A0AAT9HKD2"/>
<evidence type="ECO:0000313" key="2">
    <source>
        <dbReference type="EMBL" id="BFO17897.1"/>
    </source>
</evidence>
<evidence type="ECO:0000256" key="1">
    <source>
        <dbReference type="SAM" id="MobiDB-lite"/>
    </source>
</evidence>
<gene>
    <name evidence="2" type="ORF">SHKM778_42850</name>
</gene>
<feature type="compositionally biased region" description="Basic and acidic residues" evidence="1">
    <location>
        <begin position="25"/>
        <end position="35"/>
    </location>
</feature>
<name>A0AAT9HKD2_9ACTN</name>
<protein>
    <submittedName>
        <fullName evidence="2">Uncharacterized protein</fullName>
    </submittedName>
</protein>
<proteinExistence type="predicted"/>
<reference evidence="2" key="2">
    <citation type="submission" date="2024-07" db="EMBL/GenBank/DDBJ databases">
        <title>Streptomyces haneummycinica sp. nov., a new antibiotic-producing actinobacterium isolated from marine sediment.</title>
        <authorList>
            <person name="Uemura M."/>
            <person name="Hamada M."/>
            <person name="Hirano S."/>
            <person name="Kobayashi K."/>
            <person name="Ohshiro T."/>
            <person name="Kobayashi T."/>
            <person name="Terahara T."/>
        </authorList>
    </citation>
    <scope>NUCLEOTIDE SEQUENCE</scope>
    <source>
        <strain evidence="2">KM77-8</strain>
    </source>
</reference>
<organism evidence="2">
    <name type="scientific">Streptomyces haneummycinicus</name>
    <dbReference type="NCBI Taxonomy" id="3074435"/>
    <lineage>
        <taxon>Bacteria</taxon>
        <taxon>Bacillati</taxon>
        <taxon>Actinomycetota</taxon>
        <taxon>Actinomycetes</taxon>
        <taxon>Kitasatosporales</taxon>
        <taxon>Streptomycetaceae</taxon>
        <taxon>Streptomyces</taxon>
    </lineage>
</organism>